<feature type="signal peptide" evidence="2">
    <location>
        <begin position="1"/>
        <end position="24"/>
    </location>
</feature>
<evidence type="ECO:0000256" key="1">
    <source>
        <dbReference type="ARBA" id="ARBA00022824"/>
    </source>
</evidence>
<name>A0A6P7GK92_DIAVI</name>
<evidence type="ECO:0000259" key="4">
    <source>
        <dbReference type="Pfam" id="PF07912"/>
    </source>
</evidence>
<dbReference type="AlphaFoldDB" id="A0A6P7GK92"/>
<dbReference type="RefSeq" id="XP_028150331.1">
    <property type="nucleotide sequence ID" value="XM_028294530.1"/>
</dbReference>
<dbReference type="InterPro" id="IPR011679">
    <property type="entry name" value="ERp29_C"/>
</dbReference>
<dbReference type="SUPFAM" id="SSF52833">
    <property type="entry name" value="Thioredoxin-like"/>
    <property type="match status" value="1"/>
</dbReference>
<accession>A0A6P7GK92</accession>
<feature type="domain" description="Endoplasmic reticulum resident protein 29 C-terminal" evidence="3">
    <location>
        <begin position="149"/>
        <end position="242"/>
    </location>
</feature>
<dbReference type="Gene3D" id="3.40.30.10">
    <property type="entry name" value="Glutaredoxin"/>
    <property type="match status" value="1"/>
</dbReference>
<reference evidence="5" key="1">
    <citation type="submission" date="2025-08" db="UniProtKB">
        <authorList>
            <consortium name="RefSeq"/>
        </authorList>
    </citation>
    <scope>IDENTIFICATION</scope>
    <source>
        <tissue evidence="5">Whole insect</tissue>
    </source>
</reference>
<keyword evidence="1" id="KW-0256">Endoplasmic reticulum</keyword>
<evidence type="ECO:0000313" key="5">
    <source>
        <dbReference type="RefSeq" id="XP_028150331.1"/>
    </source>
</evidence>
<dbReference type="Pfam" id="PF07749">
    <property type="entry name" value="ERp29"/>
    <property type="match status" value="1"/>
</dbReference>
<dbReference type="InterPro" id="IPR036356">
    <property type="entry name" value="ERp29_C_sf"/>
</dbReference>
<dbReference type="GO" id="GO:0005788">
    <property type="term" value="C:endoplasmic reticulum lumen"/>
    <property type="evidence" value="ECO:0007669"/>
    <property type="project" value="InterPro"/>
</dbReference>
<organism evidence="5">
    <name type="scientific">Diabrotica virgifera virgifera</name>
    <name type="common">western corn rootworm</name>
    <dbReference type="NCBI Taxonomy" id="50390"/>
    <lineage>
        <taxon>Eukaryota</taxon>
        <taxon>Metazoa</taxon>
        <taxon>Ecdysozoa</taxon>
        <taxon>Arthropoda</taxon>
        <taxon>Hexapoda</taxon>
        <taxon>Insecta</taxon>
        <taxon>Pterygota</taxon>
        <taxon>Neoptera</taxon>
        <taxon>Endopterygota</taxon>
        <taxon>Coleoptera</taxon>
        <taxon>Polyphaga</taxon>
        <taxon>Cucujiformia</taxon>
        <taxon>Chrysomeloidea</taxon>
        <taxon>Chrysomelidae</taxon>
        <taxon>Galerucinae</taxon>
        <taxon>Diabroticina</taxon>
        <taxon>Diabroticites</taxon>
        <taxon>Diabrotica</taxon>
    </lineage>
</organism>
<dbReference type="PANTHER" id="PTHR12211:SF0">
    <property type="entry name" value="ENDOPLASMIC RETICULUM RESIDENT PROTEIN 29"/>
    <property type="match status" value="1"/>
</dbReference>
<feature type="chain" id="PRO_5027892760" evidence="2">
    <location>
        <begin position="25"/>
        <end position="251"/>
    </location>
</feature>
<gene>
    <name evidence="5" type="primary">LOC114343697</name>
</gene>
<dbReference type="InParanoid" id="A0A6P7GK92"/>
<sequence>MNKLYIYSVLLGLLLSVFSSVSEGCKGCVNLDEYNFDKIVSRFEAVLVKFDVNYPYGDKHDVFNTLATEIVDSKNLILGQVAIKDYGEKENEEFAKKFGIQSKEDLPALRLFVQGEDEPFAFHKNMLWNNENLKKFIVDHTNIYLGLPGCLEMFDKLANKFSKANDKDSVLKEAEKAVAKLDTDRERDIAKTYIKFMKKTIEAGDTFINQEQKRLNKIVSEGKVNEKKKRELSNRLNILKSFSQEVSKTEL</sequence>
<evidence type="ECO:0000259" key="3">
    <source>
        <dbReference type="Pfam" id="PF07749"/>
    </source>
</evidence>
<dbReference type="Gene3D" id="1.20.1150.12">
    <property type="entry name" value="Endoplasmic reticulum resident protein 29, C-terminal domain"/>
    <property type="match status" value="1"/>
</dbReference>
<dbReference type="SUPFAM" id="SSF47933">
    <property type="entry name" value="ERP29 C domain-like"/>
    <property type="match status" value="1"/>
</dbReference>
<dbReference type="PANTHER" id="PTHR12211">
    <property type="entry name" value="ENDOPLASMIC RETICULUM PROTEIN ERP29"/>
    <property type="match status" value="1"/>
</dbReference>
<evidence type="ECO:0000256" key="2">
    <source>
        <dbReference type="SAM" id="SignalP"/>
    </source>
</evidence>
<keyword evidence="2" id="KW-0732">Signal</keyword>
<dbReference type="InterPro" id="IPR036249">
    <property type="entry name" value="Thioredoxin-like_sf"/>
</dbReference>
<dbReference type="FunFam" id="1.20.1150.12:FF:000001">
    <property type="entry name" value="Endoplasmic reticulum resident protein 29"/>
    <property type="match status" value="1"/>
</dbReference>
<feature type="domain" description="ERp29 N-terminal" evidence="4">
    <location>
        <begin position="25"/>
        <end position="148"/>
    </location>
</feature>
<dbReference type="InterPro" id="IPR016855">
    <property type="entry name" value="ERp29"/>
</dbReference>
<dbReference type="Pfam" id="PF07912">
    <property type="entry name" value="ERp29_N"/>
    <property type="match status" value="1"/>
</dbReference>
<protein>
    <submittedName>
        <fullName evidence="5">Protein windbeutel</fullName>
    </submittedName>
</protein>
<dbReference type="InterPro" id="IPR012883">
    <property type="entry name" value="ERp29_N"/>
</dbReference>
<dbReference type="FunCoup" id="A0A6P7GK92">
    <property type="interactions" value="587"/>
</dbReference>
<proteinExistence type="predicted"/>
<dbReference type="GO" id="GO:0009306">
    <property type="term" value="P:protein secretion"/>
    <property type="evidence" value="ECO:0007669"/>
    <property type="project" value="InterPro"/>
</dbReference>